<protein>
    <submittedName>
        <fullName evidence="5">Uncharacterized protein</fullName>
    </submittedName>
</protein>
<comment type="caution">
    <text evidence="5">The sequence shown here is derived from an EMBL/GenBank/DDBJ whole genome shotgun (WGS) entry which is preliminary data.</text>
</comment>
<keyword evidence="4" id="KW-0479">Metal-binding</keyword>
<keyword evidence="2 3" id="KW-0342">GTP-binding</keyword>
<proteinExistence type="predicted"/>
<dbReference type="GO" id="GO:0003924">
    <property type="term" value="F:GTPase activity"/>
    <property type="evidence" value="ECO:0007669"/>
    <property type="project" value="InterPro"/>
</dbReference>
<dbReference type="InterPro" id="IPR024156">
    <property type="entry name" value="Small_GTPase_ARF"/>
</dbReference>
<evidence type="ECO:0000313" key="5">
    <source>
        <dbReference type="EMBL" id="KAF5227439.1"/>
    </source>
</evidence>
<dbReference type="InterPro" id="IPR006689">
    <property type="entry name" value="Small_GTPase_ARF/SAR"/>
</dbReference>
<dbReference type="Gene3D" id="3.40.50.300">
    <property type="entry name" value="P-loop containing nucleotide triphosphate hydrolases"/>
    <property type="match status" value="1"/>
</dbReference>
<dbReference type="Pfam" id="PF00025">
    <property type="entry name" value="Arf"/>
    <property type="match status" value="1"/>
</dbReference>
<organism evidence="5 6">
    <name type="scientific">Fusarium austroamericanum</name>
    <dbReference type="NCBI Taxonomy" id="282268"/>
    <lineage>
        <taxon>Eukaryota</taxon>
        <taxon>Fungi</taxon>
        <taxon>Dikarya</taxon>
        <taxon>Ascomycota</taxon>
        <taxon>Pezizomycotina</taxon>
        <taxon>Sordariomycetes</taxon>
        <taxon>Hypocreomycetidae</taxon>
        <taxon>Hypocreales</taxon>
        <taxon>Nectriaceae</taxon>
        <taxon>Fusarium</taxon>
    </lineage>
</organism>
<evidence type="ECO:0000313" key="6">
    <source>
        <dbReference type="Proteomes" id="UP000537989"/>
    </source>
</evidence>
<evidence type="ECO:0000256" key="2">
    <source>
        <dbReference type="ARBA" id="ARBA00023134"/>
    </source>
</evidence>
<evidence type="ECO:0000256" key="1">
    <source>
        <dbReference type="ARBA" id="ARBA00022741"/>
    </source>
</evidence>
<accession>A0AAN5YY81</accession>
<dbReference type="GO" id="GO:0005525">
    <property type="term" value="F:GTP binding"/>
    <property type="evidence" value="ECO:0007669"/>
    <property type="project" value="UniProtKB-KW"/>
</dbReference>
<gene>
    <name evidence="5" type="ORF">FAUST_11775</name>
</gene>
<reference evidence="5 6" key="1">
    <citation type="submission" date="2020-02" db="EMBL/GenBank/DDBJ databases">
        <title>Identification and distribution of gene clusters putatively required for synthesis of sphingolipid metabolism inhibitors in phylogenetically diverse species of the filamentous fungus Fusarium.</title>
        <authorList>
            <person name="Kim H.-S."/>
            <person name="Busman M."/>
            <person name="Brown D.W."/>
            <person name="Divon H."/>
            <person name="Uhlig S."/>
            <person name="Proctor R.H."/>
        </authorList>
    </citation>
    <scope>NUCLEOTIDE SEQUENCE [LARGE SCALE GENOMIC DNA]</scope>
    <source>
        <strain evidence="5 6">NRRL 2903</strain>
    </source>
</reference>
<keyword evidence="6" id="KW-1185">Reference proteome</keyword>
<dbReference type="AlphaFoldDB" id="A0AAN5YY81"/>
<sequence length="512" mass="59061">MPGFYLRDALTAIGLLKPDNEPTPLTSLFSNLPSYHRILIAGLHSTGKSTLLRKHLASNVKHVTTFTMFTVCHVDIYRCGNVTFHVMDIGASRPSGFHTMERAFFNQADAVVWVVDANDCDTHVESREELIVKVDHRDGMPKDVPLLILANNRDPNDIEAVRETESFFFDQASSALAARPHRTFSSSTDTTTMRVTYVFWVLFTAAVSIPFFEQLDTELRYWLYLYWQRDVIWVPKFGPKSERLLAMERNGTLRGPKVYIPNPSFELNMGKPWKLVGNGVEIAKNHSLSRRGRNSLLFTISDPAQRPEVYSVHLKNLKDHRVYYLTFNYRFVEMKGVTKKKPCFIAITLGDMIVTYPIFAKAGQHPHILRHEHMRYQSVTVPMYTKVGVSPLVIAVFCSSRLRTGNIARVSIDDIRLEKGEGELSSWAFDLPREKYQYWLRDNNWIEFQEQDAKWYANSYSPEWPVNCREETFDGWECVVAGGDYRRQDLWDEGYGDYWPLNEQPGRGVTDI</sequence>
<dbReference type="InterPro" id="IPR027417">
    <property type="entry name" value="P-loop_NTPase"/>
</dbReference>
<feature type="binding site" evidence="4">
    <location>
        <position position="49"/>
    </location>
    <ligand>
        <name>Mg(2+)</name>
        <dbReference type="ChEBI" id="CHEBI:18420"/>
    </ligand>
</feature>
<dbReference type="PANTHER" id="PTHR11711">
    <property type="entry name" value="ADP RIBOSYLATION FACTOR-RELATED"/>
    <property type="match status" value="1"/>
</dbReference>
<dbReference type="Proteomes" id="UP000537989">
    <property type="component" value="Unassembled WGS sequence"/>
</dbReference>
<dbReference type="SUPFAM" id="SSF52540">
    <property type="entry name" value="P-loop containing nucleoside triphosphate hydrolases"/>
    <property type="match status" value="1"/>
</dbReference>
<name>A0AAN5YY81_FUSAU</name>
<dbReference type="EMBL" id="JAAMOD010000592">
    <property type="protein sequence ID" value="KAF5227439.1"/>
    <property type="molecule type" value="Genomic_DNA"/>
</dbReference>
<keyword evidence="4" id="KW-0460">Magnesium</keyword>
<evidence type="ECO:0000256" key="3">
    <source>
        <dbReference type="PIRSR" id="PIRSR606689-1"/>
    </source>
</evidence>
<dbReference type="SMART" id="SM00177">
    <property type="entry name" value="ARF"/>
    <property type="match status" value="1"/>
</dbReference>
<keyword evidence="1 3" id="KW-0547">Nucleotide-binding</keyword>
<feature type="binding site" evidence="3">
    <location>
        <begin position="151"/>
        <end position="154"/>
    </location>
    <ligand>
        <name>GTP</name>
        <dbReference type="ChEBI" id="CHEBI:37565"/>
    </ligand>
</feature>
<dbReference type="GO" id="GO:0046872">
    <property type="term" value="F:metal ion binding"/>
    <property type="evidence" value="ECO:0007669"/>
    <property type="project" value="UniProtKB-KW"/>
</dbReference>
<feature type="binding site" evidence="3">
    <location>
        <begin position="42"/>
        <end position="49"/>
    </location>
    <ligand>
        <name>GTP</name>
        <dbReference type="ChEBI" id="CHEBI:37565"/>
    </ligand>
</feature>
<evidence type="ECO:0000256" key="4">
    <source>
        <dbReference type="PIRSR" id="PIRSR606689-2"/>
    </source>
</evidence>